<evidence type="ECO:0000313" key="6">
    <source>
        <dbReference type="EMBL" id="GEK87057.1"/>
    </source>
</evidence>
<evidence type="ECO:0000256" key="2">
    <source>
        <dbReference type="ARBA" id="ARBA00022801"/>
    </source>
</evidence>
<comment type="similarity">
    <text evidence="4">Belongs to the cyclic nucleotide phosphodiesterase class-III family.</text>
</comment>
<dbReference type="InterPro" id="IPR029052">
    <property type="entry name" value="Metallo-depent_PP-like"/>
</dbReference>
<name>A0A511AMG7_9MICO</name>
<dbReference type="PANTHER" id="PTHR42988:SF2">
    <property type="entry name" value="CYCLIC NUCLEOTIDE PHOSPHODIESTERASE CBUA0032-RELATED"/>
    <property type="match status" value="1"/>
</dbReference>
<protein>
    <submittedName>
        <fullName evidence="6">Phosphohydrolase</fullName>
    </submittedName>
</protein>
<dbReference type="InterPro" id="IPR004843">
    <property type="entry name" value="Calcineurin-like_PHP"/>
</dbReference>
<proteinExistence type="inferred from homology"/>
<evidence type="ECO:0000256" key="4">
    <source>
        <dbReference type="ARBA" id="ARBA00025742"/>
    </source>
</evidence>
<keyword evidence="1" id="KW-0479">Metal-binding</keyword>
<dbReference type="PANTHER" id="PTHR42988">
    <property type="entry name" value="PHOSPHOHYDROLASE"/>
    <property type="match status" value="1"/>
</dbReference>
<keyword evidence="7" id="KW-1185">Reference proteome</keyword>
<dbReference type="GO" id="GO:0016787">
    <property type="term" value="F:hydrolase activity"/>
    <property type="evidence" value="ECO:0007669"/>
    <property type="project" value="UniProtKB-KW"/>
</dbReference>
<dbReference type="EMBL" id="BJUW01000010">
    <property type="protein sequence ID" value="GEK87057.1"/>
    <property type="molecule type" value="Genomic_DNA"/>
</dbReference>
<sequence length="301" mass="32481">MSGLRILHLSDTHFSGDGGRHYGVVDTAEHLRRALAHVGHLLFDLVVVSGDVSEDGTEESYRSVREQLDPWAQARGARVVFAMGNHDRRDSFRTVLGGGQPDAGEQELPGVDLDRPVASVVEHDGWRVIVLDSSIPGVGYGDLEAEQKQFLRESLATPAERGTVVVVHHPPVRAQTDLLQALALDEQDAHELIDIVRGTDVRVILAGHYHLPVTEYVAGVPVTVAPGVTNLSCAFGDPAEEAAVNGYGGSVVTIEEDRVRVVPFLERLAPDDLVFHFDADVVADIIRDAGRPVDPAESLAP</sequence>
<evidence type="ECO:0000256" key="3">
    <source>
        <dbReference type="ARBA" id="ARBA00023004"/>
    </source>
</evidence>
<feature type="domain" description="Calcineurin-like phosphoesterase" evidence="5">
    <location>
        <begin position="4"/>
        <end position="211"/>
    </location>
</feature>
<evidence type="ECO:0000259" key="5">
    <source>
        <dbReference type="Pfam" id="PF00149"/>
    </source>
</evidence>
<evidence type="ECO:0000313" key="7">
    <source>
        <dbReference type="Proteomes" id="UP000321225"/>
    </source>
</evidence>
<dbReference type="SUPFAM" id="SSF56300">
    <property type="entry name" value="Metallo-dependent phosphatases"/>
    <property type="match status" value="1"/>
</dbReference>
<reference evidence="6 7" key="1">
    <citation type="submission" date="2019-07" db="EMBL/GenBank/DDBJ databases">
        <title>Whole genome shotgun sequence of Microbacterium aerolatum NBRC 103071.</title>
        <authorList>
            <person name="Hosoyama A."/>
            <person name="Uohara A."/>
            <person name="Ohji S."/>
            <person name="Ichikawa N."/>
        </authorList>
    </citation>
    <scope>NUCLEOTIDE SEQUENCE [LARGE SCALE GENOMIC DNA]</scope>
    <source>
        <strain evidence="6 7">NBRC 103071</strain>
    </source>
</reference>
<keyword evidence="2 6" id="KW-0378">Hydrolase</keyword>
<dbReference type="Gene3D" id="3.60.21.10">
    <property type="match status" value="1"/>
</dbReference>
<dbReference type="GO" id="GO:0046872">
    <property type="term" value="F:metal ion binding"/>
    <property type="evidence" value="ECO:0007669"/>
    <property type="project" value="UniProtKB-KW"/>
</dbReference>
<keyword evidence="3" id="KW-0408">Iron</keyword>
<dbReference type="OrthoDB" id="5241795at2"/>
<evidence type="ECO:0000256" key="1">
    <source>
        <dbReference type="ARBA" id="ARBA00022723"/>
    </source>
</evidence>
<comment type="caution">
    <text evidence="6">The sequence shown here is derived from an EMBL/GenBank/DDBJ whole genome shotgun (WGS) entry which is preliminary data.</text>
</comment>
<dbReference type="Pfam" id="PF00149">
    <property type="entry name" value="Metallophos"/>
    <property type="match status" value="1"/>
</dbReference>
<dbReference type="InterPro" id="IPR050884">
    <property type="entry name" value="CNP_phosphodiesterase-III"/>
</dbReference>
<gene>
    <name evidence="6" type="ORF">MAE01_22330</name>
</gene>
<accession>A0A511AMG7</accession>
<organism evidence="6 7">
    <name type="scientific">Microbacterium aerolatum</name>
    <dbReference type="NCBI Taxonomy" id="153731"/>
    <lineage>
        <taxon>Bacteria</taxon>
        <taxon>Bacillati</taxon>
        <taxon>Actinomycetota</taxon>
        <taxon>Actinomycetes</taxon>
        <taxon>Micrococcales</taxon>
        <taxon>Microbacteriaceae</taxon>
        <taxon>Microbacterium</taxon>
    </lineage>
</organism>
<dbReference type="AlphaFoldDB" id="A0A511AMG7"/>
<dbReference type="Proteomes" id="UP000321225">
    <property type="component" value="Unassembled WGS sequence"/>
</dbReference>
<dbReference type="RefSeq" id="WP_147039648.1">
    <property type="nucleotide sequence ID" value="NZ_BJUW01000010.1"/>
</dbReference>